<evidence type="ECO:0000313" key="2">
    <source>
        <dbReference type="Proteomes" id="UP000183339"/>
    </source>
</evidence>
<accession>A0A1H9ZY67</accession>
<dbReference type="EMBL" id="FOHI01000002">
    <property type="protein sequence ID" value="SES86749.1"/>
    <property type="molecule type" value="Genomic_DNA"/>
</dbReference>
<organism evidence="1 2">
    <name type="scientific">Nitrosospira multiformis</name>
    <dbReference type="NCBI Taxonomy" id="1231"/>
    <lineage>
        <taxon>Bacteria</taxon>
        <taxon>Pseudomonadati</taxon>
        <taxon>Pseudomonadota</taxon>
        <taxon>Betaproteobacteria</taxon>
        <taxon>Nitrosomonadales</taxon>
        <taxon>Nitrosomonadaceae</taxon>
        <taxon>Nitrosospira</taxon>
    </lineage>
</organism>
<protein>
    <submittedName>
        <fullName evidence="1">Uncharacterized protein</fullName>
    </submittedName>
</protein>
<dbReference type="Proteomes" id="UP000183339">
    <property type="component" value="Unassembled WGS sequence"/>
</dbReference>
<evidence type="ECO:0000313" key="1">
    <source>
        <dbReference type="EMBL" id="SES86749.1"/>
    </source>
</evidence>
<reference evidence="1 2" key="1">
    <citation type="submission" date="2016-10" db="EMBL/GenBank/DDBJ databases">
        <authorList>
            <person name="de Groot N.N."/>
        </authorList>
    </citation>
    <scope>NUCLEOTIDE SEQUENCE [LARGE SCALE GENOMIC DNA]</scope>
    <source>
        <strain evidence="1 2">Nl7</strain>
    </source>
</reference>
<dbReference type="AlphaFoldDB" id="A0A1H9ZY67"/>
<sequence length="60" mass="6603">MLHFSASARCEGQGRNVVALNVAWNSGSGAALKEHQRIQLSDSFVYLTLPESMPEDWVVV</sequence>
<gene>
    <name evidence="1" type="ORF">SAMN05216412_10220</name>
</gene>
<name>A0A1H9ZY67_9PROT</name>
<proteinExistence type="predicted"/>